<evidence type="ECO:0000256" key="1">
    <source>
        <dbReference type="SAM" id="MobiDB-lite"/>
    </source>
</evidence>
<dbReference type="AlphaFoldDB" id="A0A9P5VGH4"/>
<organism evidence="2 3">
    <name type="scientific">Podila minutissima</name>
    <dbReference type="NCBI Taxonomy" id="64525"/>
    <lineage>
        <taxon>Eukaryota</taxon>
        <taxon>Fungi</taxon>
        <taxon>Fungi incertae sedis</taxon>
        <taxon>Mucoromycota</taxon>
        <taxon>Mortierellomycotina</taxon>
        <taxon>Mortierellomycetes</taxon>
        <taxon>Mortierellales</taxon>
        <taxon>Mortierellaceae</taxon>
        <taxon>Podila</taxon>
    </lineage>
</organism>
<name>A0A9P5VGH4_9FUNG</name>
<evidence type="ECO:0000313" key="3">
    <source>
        <dbReference type="Proteomes" id="UP000696485"/>
    </source>
</evidence>
<sequence>MVPSQDPGENLTCTVSTAGQKRRRNHYGDQDEASPKTVCPSIKSHRPSELLCTPLQSPTPSEPASPKSTGVLSGVLHVDEEHAHLSKEEILQIRRDVLETFYTKAQQEEDLKRAQAARDHWLWSSIELAATLASDQSTLDTTAVIDSIMAAYEDCKAKNIPPVLFMALHVFRKFNTWSRL</sequence>
<proteinExistence type="predicted"/>
<evidence type="ECO:0000313" key="2">
    <source>
        <dbReference type="EMBL" id="KAF9319262.1"/>
    </source>
</evidence>
<dbReference type="EMBL" id="JAAAUY010001775">
    <property type="protein sequence ID" value="KAF9319262.1"/>
    <property type="molecule type" value="Genomic_DNA"/>
</dbReference>
<feature type="region of interest" description="Disordered" evidence="1">
    <location>
        <begin position="50"/>
        <end position="69"/>
    </location>
</feature>
<comment type="caution">
    <text evidence="2">The sequence shown here is derived from an EMBL/GenBank/DDBJ whole genome shotgun (WGS) entry which is preliminary data.</text>
</comment>
<feature type="region of interest" description="Disordered" evidence="1">
    <location>
        <begin position="1"/>
        <end position="43"/>
    </location>
</feature>
<gene>
    <name evidence="2" type="ORF">BG006_003015</name>
</gene>
<protein>
    <submittedName>
        <fullName evidence="2">Uncharacterized protein</fullName>
    </submittedName>
</protein>
<keyword evidence="3" id="KW-1185">Reference proteome</keyword>
<dbReference type="Proteomes" id="UP000696485">
    <property type="component" value="Unassembled WGS sequence"/>
</dbReference>
<accession>A0A9P5VGH4</accession>
<reference evidence="2" key="1">
    <citation type="journal article" date="2020" name="Fungal Divers.">
        <title>Resolving the Mortierellaceae phylogeny through synthesis of multi-gene phylogenetics and phylogenomics.</title>
        <authorList>
            <person name="Vandepol N."/>
            <person name="Liber J."/>
            <person name="Desiro A."/>
            <person name="Na H."/>
            <person name="Kennedy M."/>
            <person name="Barry K."/>
            <person name="Grigoriev I.V."/>
            <person name="Miller A.N."/>
            <person name="O'Donnell K."/>
            <person name="Stajich J.E."/>
            <person name="Bonito G."/>
        </authorList>
    </citation>
    <scope>NUCLEOTIDE SEQUENCE</scope>
    <source>
        <strain evidence="2">NVP1</strain>
    </source>
</reference>